<dbReference type="Proteomes" id="UP000315385">
    <property type="component" value="Unassembled WGS sequence"/>
</dbReference>
<dbReference type="EMBL" id="SESI01000002">
    <property type="protein sequence ID" value="TQQ80525.1"/>
    <property type="molecule type" value="Genomic_DNA"/>
</dbReference>
<keyword evidence="4" id="KW-0378">Hydrolase</keyword>
<dbReference type="PANTHER" id="PTHR33397">
    <property type="entry name" value="UPF0331 PROTEIN YUTE"/>
    <property type="match status" value="1"/>
</dbReference>
<evidence type="ECO:0000313" key="7">
    <source>
        <dbReference type="Proteomes" id="UP000315385"/>
    </source>
</evidence>
<dbReference type="OrthoDB" id="25331at2157"/>
<dbReference type="GO" id="GO:0004540">
    <property type="term" value="F:RNA nuclease activity"/>
    <property type="evidence" value="ECO:0007669"/>
    <property type="project" value="InterPro"/>
</dbReference>
<gene>
    <name evidence="6" type="ORF">EWF95_08535</name>
</gene>
<dbReference type="GO" id="GO:0016787">
    <property type="term" value="F:hydrolase activity"/>
    <property type="evidence" value="ECO:0007669"/>
    <property type="project" value="UniProtKB-KW"/>
</dbReference>
<evidence type="ECO:0000256" key="3">
    <source>
        <dbReference type="ARBA" id="ARBA00022722"/>
    </source>
</evidence>
<accession>A0A544QNS8</accession>
<dbReference type="InterPro" id="IPR037038">
    <property type="entry name" value="HepT-like_sf"/>
</dbReference>
<evidence type="ECO:0000256" key="1">
    <source>
        <dbReference type="ARBA" id="ARBA00022553"/>
    </source>
</evidence>
<dbReference type="InterPro" id="IPR008201">
    <property type="entry name" value="HepT-like"/>
</dbReference>
<dbReference type="Gene3D" id="1.20.120.580">
    <property type="entry name" value="bsu32300-like"/>
    <property type="match status" value="1"/>
</dbReference>
<evidence type="ECO:0000256" key="5">
    <source>
        <dbReference type="ARBA" id="ARBA00024207"/>
    </source>
</evidence>
<dbReference type="AlphaFoldDB" id="A0A544QNS8"/>
<keyword evidence="3" id="KW-0540">Nuclease</keyword>
<evidence type="ECO:0000256" key="2">
    <source>
        <dbReference type="ARBA" id="ARBA00022649"/>
    </source>
</evidence>
<dbReference type="GO" id="GO:0110001">
    <property type="term" value="C:toxin-antitoxin complex"/>
    <property type="evidence" value="ECO:0007669"/>
    <property type="project" value="InterPro"/>
</dbReference>
<evidence type="ECO:0000313" key="6">
    <source>
        <dbReference type="EMBL" id="TQQ80525.1"/>
    </source>
</evidence>
<comment type="similarity">
    <text evidence="5">Belongs to the HepT RNase toxin family.</text>
</comment>
<dbReference type="Pfam" id="PF01934">
    <property type="entry name" value="HepT-like"/>
    <property type="match status" value="1"/>
</dbReference>
<name>A0A544QNS8_9EURY</name>
<keyword evidence="2" id="KW-1277">Toxin-antitoxin system</keyword>
<comment type="caution">
    <text evidence="6">The sequence shown here is derived from an EMBL/GenBank/DDBJ whole genome shotgun (WGS) entry which is preliminary data.</text>
</comment>
<reference evidence="6 7" key="1">
    <citation type="submission" date="2019-02" db="EMBL/GenBank/DDBJ databases">
        <title>Halonotius sp. a new haloqrchaeon isolated from saline water.</title>
        <authorList>
            <person name="Duran-Viseras A."/>
            <person name="Sanchez-Porro C."/>
            <person name="Ventosa A."/>
        </authorList>
    </citation>
    <scope>NUCLEOTIDE SEQUENCE [LARGE SCALE GENOMIC DNA]</scope>
    <source>
        <strain evidence="6 7">F9-27</strain>
    </source>
</reference>
<organism evidence="6 7">
    <name type="scientific">Halonotius roseus</name>
    <dbReference type="NCBI Taxonomy" id="2511997"/>
    <lineage>
        <taxon>Archaea</taxon>
        <taxon>Methanobacteriati</taxon>
        <taxon>Methanobacteriota</taxon>
        <taxon>Stenosarchaea group</taxon>
        <taxon>Halobacteria</taxon>
        <taxon>Halobacteriales</taxon>
        <taxon>Haloferacaceae</taxon>
        <taxon>Halonotius</taxon>
    </lineage>
</organism>
<sequence>MALDDETESRIVEKVEYIEEAVTVLSRKQSLSLSAYLADREQQAIVEREFQTALEACIDIAELLLKSVSGSVPEANAETFAKLGQVDILSQETTAAMQEAARFRNVLAHTYGHDIDTERVYRHLQSDLHWFPTFLTEVRATLTDN</sequence>
<proteinExistence type="inferred from homology"/>
<keyword evidence="7" id="KW-1185">Reference proteome</keyword>
<dbReference type="NCBIfam" id="NF047751">
    <property type="entry name" value="HepT_toxin"/>
    <property type="match status" value="1"/>
</dbReference>
<keyword evidence="1" id="KW-0597">Phosphoprotein</keyword>
<evidence type="ECO:0000256" key="4">
    <source>
        <dbReference type="ARBA" id="ARBA00022801"/>
    </source>
</evidence>
<dbReference type="InterPro" id="IPR052379">
    <property type="entry name" value="Type_VII_TA_RNase"/>
</dbReference>
<dbReference type="RefSeq" id="WP_142443637.1">
    <property type="nucleotide sequence ID" value="NZ_SESI01000002.1"/>
</dbReference>
<dbReference type="PANTHER" id="PTHR33397:SF5">
    <property type="entry name" value="RNASE YUTE-RELATED"/>
    <property type="match status" value="1"/>
</dbReference>
<protein>
    <submittedName>
        <fullName evidence="6">DUF86 domain-containing protein</fullName>
    </submittedName>
</protein>